<dbReference type="PANTHER" id="PTHR23048:SF52">
    <property type="entry name" value="CALCIUM-BINDING PROTEIN CML18-RELATED"/>
    <property type="match status" value="1"/>
</dbReference>
<keyword evidence="2" id="KW-0106">Calcium</keyword>
<dbReference type="SMART" id="SM00054">
    <property type="entry name" value="EFh"/>
    <property type="match status" value="4"/>
</dbReference>
<feature type="domain" description="EF-hand" evidence="3">
    <location>
        <begin position="85"/>
        <end position="120"/>
    </location>
</feature>
<organism evidence="4 5">
    <name type="scientific">Marchantia polymorpha subsp. ruderalis</name>
    <dbReference type="NCBI Taxonomy" id="1480154"/>
    <lineage>
        <taxon>Eukaryota</taxon>
        <taxon>Viridiplantae</taxon>
        <taxon>Streptophyta</taxon>
        <taxon>Embryophyta</taxon>
        <taxon>Marchantiophyta</taxon>
        <taxon>Marchantiopsida</taxon>
        <taxon>Marchantiidae</taxon>
        <taxon>Marchantiales</taxon>
        <taxon>Marchantiaceae</taxon>
        <taxon>Marchantia</taxon>
    </lineage>
</organism>
<evidence type="ECO:0000313" key="5">
    <source>
        <dbReference type="Proteomes" id="UP000077202"/>
    </source>
</evidence>
<dbReference type="InterPro" id="IPR002048">
    <property type="entry name" value="EF_hand_dom"/>
</dbReference>
<evidence type="ECO:0000259" key="3">
    <source>
        <dbReference type="PROSITE" id="PS50222"/>
    </source>
</evidence>
<keyword evidence="1" id="KW-0677">Repeat</keyword>
<protein>
    <recommendedName>
        <fullName evidence="3">EF-hand domain-containing protein</fullName>
    </recommendedName>
</protein>
<dbReference type="Proteomes" id="UP000077202">
    <property type="component" value="Unassembled WGS sequence"/>
</dbReference>
<evidence type="ECO:0000256" key="1">
    <source>
        <dbReference type="ARBA" id="ARBA00022737"/>
    </source>
</evidence>
<evidence type="ECO:0000313" key="4">
    <source>
        <dbReference type="EMBL" id="OAE34596.1"/>
    </source>
</evidence>
<comment type="caution">
    <text evidence="4">The sequence shown here is derived from an EMBL/GenBank/DDBJ whole genome shotgun (WGS) entry which is preliminary data.</text>
</comment>
<gene>
    <name evidence="4" type="ORF">AXG93_167s1070</name>
</gene>
<dbReference type="FunFam" id="1.10.238.10:FF:000003">
    <property type="entry name" value="Calmodulin A"/>
    <property type="match status" value="1"/>
</dbReference>
<dbReference type="SUPFAM" id="SSF47473">
    <property type="entry name" value="EF-hand"/>
    <property type="match status" value="1"/>
</dbReference>
<feature type="domain" description="EF-hand" evidence="3">
    <location>
        <begin position="46"/>
        <end position="81"/>
    </location>
</feature>
<dbReference type="EMBL" id="LVLJ01000377">
    <property type="protein sequence ID" value="OAE34596.1"/>
    <property type="molecule type" value="Genomic_DNA"/>
</dbReference>
<dbReference type="InterPro" id="IPR011992">
    <property type="entry name" value="EF-hand-dom_pair"/>
</dbReference>
<dbReference type="Gene3D" id="1.10.238.10">
    <property type="entry name" value="EF-hand"/>
    <property type="match status" value="2"/>
</dbReference>
<dbReference type="InterPro" id="IPR050230">
    <property type="entry name" value="CALM/Myosin/TropC-like"/>
</dbReference>
<accession>A0A176WQM3</accession>
<dbReference type="PROSITE" id="PS00018">
    <property type="entry name" value="EF_HAND_1"/>
    <property type="match status" value="4"/>
</dbReference>
<dbReference type="GO" id="GO:0016460">
    <property type="term" value="C:myosin II complex"/>
    <property type="evidence" value="ECO:0007669"/>
    <property type="project" value="TreeGrafter"/>
</dbReference>
<dbReference type="InterPro" id="IPR018247">
    <property type="entry name" value="EF_Hand_1_Ca_BS"/>
</dbReference>
<evidence type="ECO:0000256" key="2">
    <source>
        <dbReference type="ARBA" id="ARBA00022837"/>
    </source>
</evidence>
<keyword evidence="5" id="KW-1185">Reference proteome</keyword>
<feature type="domain" description="EF-hand" evidence="3">
    <location>
        <begin position="9"/>
        <end position="44"/>
    </location>
</feature>
<name>A0A176WQM3_MARPO</name>
<dbReference type="PROSITE" id="PS50222">
    <property type="entry name" value="EF_HAND_2"/>
    <property type="match status" value="4"/>
</dbReference>
<dbReference type="Pfam" id="PF13499">
    <property type="entry name" value="EF-hand_7"/>
    <property type="match status" value="2"/>
</dbReference>
<feature type="domain" description="EF-hand" evidence="3">
    <location>
        <begin position="121"/>
        <end position="156"/>
    </location>
</feature>
<sequence length="230" mass="25611">MDHKQLNKEQLAELQDMFERFDRDRDGSITMLEMGALLRSLDLKPENAQLFEEMLIKADANHNGLIEFAEFADLVAPEMLREVRYNQEELLALFRAFDRDGNGFITAVELAQSMARLGHTLTVKELADMIREADTDGDGRISFTEFAAAICTAALENQTAATSSIGTSAAVESDAAVGRGCNAACSNDETRVYFILKVISIRSRKDLEKSFLLGSAEHHLKVFDVYGTYE</sequence>
<dbReference type="PANTHER" id="PTHR23048">
    <property type="entry name" value="MYOSIN LIGHT CHAIN 1, 3"/>
    <property type="match status" value="1"/>
</dbReference>
<dbReference type="CDD" id="cd00051">
    <property type="entry name" value="EFh"/>
    <property type="match status" value="1"/>
</dbReference>
<dbReference type="AlphaFoldDB" id="A0A176WQM3"/>
<proteinExistence type="predicted"/>
<dbReference type="GO" id="GO:0005509">
    <property type="term" value="F:calcium ion binding"/>
    <property type="evidence" value="ECO:0007669"/>
    <property type="project" value="InterPro"/>
</dbReference>
<reference evidence="4" key="1">
    <citation type="submission" date="2016-03" db="EMBL/GenBank/DDBJ databases">
        <title>Mechanisms controlling the formation of the plant cell surface in tip-growing cells are functionally conserved among land plants.</title>
        <authorList>
            <person name="Honkanen S."/>
            <person name="Jones V.A."/>
            <person name="Morieri G."/>
            <person name="Champion C."/>
            <person name="Hetherington A.J."/>
            <person name="Kelly S."/>
            <person name="Saint-Marcoux D."/>
            <person name="Proust H."/>
            <person name="Prescott H."/>
            <person name="Dolan L."/>
        </authorList>
    </citation>
    <scope>NUCLEOTIDE SEQUENCE [LARGE SCALE GENOMIC DNA]</scope>
    <source>
        <tissue evidence="4">Whole gametophyte</tissue>
    </source>
</reference>